<sequence length="152" mass="17104">MLKTHVMTSRERMPDAISIDKYQQGENPDPVFHDPVSNQKDIPPSGVHDKEEQVRVGQFATTQSLGTIILTSKTAEQGTALSSVPEIVQDALQQNQDPDRYLPVSKSDQDKSSLSIMQEKVLEKLPLRRNPEVAQVFEDFVEVYNVHGYPDN</sequence>
<evidence type="ECO:0000313" key="2">
    <source>
        <dbReference type="Proteomes" id="UP000077755"/>
    </source>
</evidence>
<accession>A0A164VCU2</accession>
<protein>
    <submittedName>
        <fullName evidence="1">Uncharacterized protein</fullName>
    </submittedName>
</protein>
<dbReference type="AlphaFoldDB" id="A0A164VCU2"/>
<dbReference type="Proteomes" id="UP000077755">
    <property type="component" value="Chromosome 6"/>
</dbReference>
<reference evidence="1" key="2">
    <citation type="submission" date="2022-03" db="EMBL/GenBank/DDBJ databases">
        <title>Draft title - Genomic analysis of global carrot germplasm unveils the trajectory of domestication and the origin of high carotenoid orange carrot.</title>
        <authorList>
            <person name="Iorizzo M."/>
            <person name="Ellison S."/>
            <person name="Senalik D."/>
            <person name="Macko-Podgorni A."/>
            <person name="Grzebelus D."/>
            <person name="Bostan H."/>
            <person name="Rolling W."/>
            <person name="Curaba J."/>
            <person name="Simon P."/>
        </authorList>
    </citation>
    <scope>NUCLEOTIDE SEQUENCE</scope>
    <source>
        <tissue evidence="1">Leaf</tissue>
    </source>
</reference>
<evidence type="ECO:0000313" key="1">
    <source>
        <dbReference type="EMBL" id="WOH04265.1"/>
    </source>
</evidence>
<name>A0A164VCU2_DAUCS</name>
<dbReference type="EMBL" id="CP093348">
    <property type="protein sequence ID" value="WOH04265.1"/>
    <property type="molecule type" value="Genomic_DNA"/>
</dbReference>
<keyword evidence="2" id="KW-1185">Reference proteome</keyword>
<gene>
    <name evidence="1" type="ORF">DCAR_0623674</name>
</gene>
<proteinExistence type="predicted"/>
<organism evidence="1 2">
    <name type="scientific">Daucus carota subsp. sativus</name>
    <name type="common">Carrot</name>
    <dbReference type="NCBI Taxonomy" id="79200"/>
    <lineage>
        <taxon>Eukaryota</taxon>
        <taxon>Viridiplantae</taxon>
        <taxon>Streptophyta</taxon>
        <taxon>Embryophyta</taxon>
        <taxon>Tracheophyta</taxon>
        <taxon>Spermatophyta</taxon>
        <taxon>Magnoliopsida</taxon>
        <taxon>eudicotyledons</taxon>
        <taxon>Gunneridae</taxon>
        <taxon>Pentapetalae</taxon>
        <taxon>asterids</taxon>
        <taxon>campanulids</taxon>
        <taxon>Apiales</taxon>
        <taxon>Apiaceae</taxon>
        <taxon>Apioideae</taxon>
        <taxon>Scandiceae</taxon>
        <taxon>Daucinae</taxon>
        <taxon>Daucus</taxon>
        <taxon>Daucus sect. Daucus</taxon>
    </lineage>
</organism>
<reference evidence="1" key="1">
    <citation type="journal article" date="2016" name="Nat. Genet.">
        <title>A high-quality carrot genome assembly provides new insights into carotenoid accumulation and asterid genome evolution.</title>
        <authorList>
            <person name="Iorizzo M."/>
            <person name="Ellison S."/>
            <person name="Senalik D."/>
            <person name="Zeng P."/>
            <person name="Satapoomin P."/>
            <person name="Huang J."/>
            <person name="Bowman M."/>
            <person name="Iovene M."/>
            <person name="Sanseverino W."/>
            <person name="Cavagnaro P."/>
            <person name="Yildiz M."/>
            <person name="Macko-Podgorni A."/>
            <person name="Moranska E."/>
            <person name="Grzebelus E."/>
            <person name="Grzebelus D."/>
            <person name="Ashrafi H."/>
            <person name="Zheng Z."/>
            <person name="Cheng S."/>
            <person name="Spooner D."/>
            <person name="Van Deynze A."/>
            <person name="Simon P."/>
        </authorList>
    </citation>
    <scope>NUCLEOTIDE SEQUENCE</scope>
    <source>
        <tissue evidence="1">Leaf</tissue>
    </source>
</reference>
<dbReference type="Gramene" id="KZM90151">
    <property type="protein sequence ID" value="KZM90151"/>
    <property type="gene ID" value="DCAR_022484"/>
</dbReference>